<evidence type="ECO:0000259" key="2">
    <source>
        <dbReference type="Pfam" id="PF12728"/>
    </source>
</evidence>
<dbReference type="EMBL" id="JADQDQ010000012">
    <property type="protein sequence ID" value="MBF9239424.1"/>
    <property type="molecule type" value="Genomic_DNA"/>
</dbReference>
<evidence type="ECO:0000256" key="1">
    <source>
        <dbReference type="SAM" id="MobiDB-lite"/>
    </source>
</evidence>
<feature type="compositionally biased region" description="Polar residues" evidence="1">
    <location>
        <begin position="79"/>
        <end position="88"/>
    </location>
</feature>
<reference evidence="3 4" key="1">
    <citation type="submission" date="2020-11" db="EMBL/GenBank/DDBJ databases">
        <authorList>
            <person name="Kim M.K."/>
        </authorList>
    </citation>
    <scope>NUCLEOTIDE SEQUENCE [LARGE SCALE GENOMIC DNA]</scope>
    <source>
        <strain evidence="3 4">BT683</strain>
    </source>
</reference>
<sequence length="88" mass="9690">MQAEKAATAAEADLNDQVLTVSEAAHLLGLRPQTVYVWAKAGKIQAFKVGTAVRLKRGHVLAVLKQQTQPDGRRKYARRTTNYPSKSD</sequence>
<organism evidence="3 4">
    <name type="scientific">Hymenobacter jeongseonensis</name>
    <dbReference type="NCBI Taxonomy" id="2791027"/>
    <lineage>
        <taxon>Bacteria</taxon>
        <taxon>Pseudomonadati</taxon>
        <taxon>Bacteroidota</taxon>
        <taxon>Cytophagia</taxon>
        <taxon>Cytophagales</taxon>
        <taxon>Hymenobacteraceae</taxon>
        <taxon>Hymenobacter</taxon>
    </lineage>
</organism>
<dbReference type="InterPro" id="IPR010093">
    <property type="entry name" value="SinI_DNA-bd"/>
</dbReference>
<accession>A0ABS0IM28</accession>
<feature type="region of interest" description="Disordered" evidence="1">
    <location>
        <begin position="66"/>
        <end position="88"/>
    </location>
</feature>
<evidence type="ECO:0000313" key="4">
    <source>
        <dbReference type="Proteomes" id="UP000597617"/>
    </source>
</evidence>
<name>A0ABS0IM28_9BACT</name>
<dbReference type="SUPFAM" id="SSF46955">
    <property type="entry name" value="Putative DNA-binding domain"/>
    <property type="match status" value="1"/>
</dbReference>
<dbReference type="Pfam" id="PF12728">
    <property type="entry name" value="HTH_17"/>
    <property type="match status" value="1"/>
</dbReference>
<evidence type="ECO:0000313" key="3">
    <source>
        <dbReference type="EMBL" id="MBF9239424.1"/>
    </source>
</evidence>
<gene>
    <name evidence="3" type="ORF">I2I05_18675</name>
</gene>
<feature type="domain" description="Helix-turn-helix" evidence="2">
    <location>
        <begin position="18"/>
        <end position="67"/>
    </location>
</feature>
<dbReference type="Proteomes" id="UP000597617">
    <property type="component" value="Unassembled WGS sequence"/>
</dbReference>
<dbReference type="InterPro" id="IPR009061">
    <property type="entry name" value="DNA-bd_dom_put_sf"/>
</dbReference>
<dbReference type="InterPro" id="IPR041657">
    <property type="entry name" value="HTH_17"/>
</dbReference>
<keyword evidence="4" id="KW-1185">Reference proteome</keyword>
<protein>
    <submittedName>
        <fullName evidence="3">Helix-turn-helix domain-containing protein</fullName>
    </submittedName>
</protein>
<dbReference type="NCBIfam" id="TIGR01764">
    <property type="entry name" value="excise"/>
    <property type="match status" value="1"/>
</dbReference>
<proteinExistence type="predicted"/>
<comment type="caution">
    <text evidence="3">The sequence shown here is derived from an EMBL/GenBank/DDBJ whole genome shotgun (WGS) entry which is preliminary data.</text>
</comment>